<evidence type="ECO:0000313" key="2">
    <source>
        <dbReference type="EMBL" id="OSX68037.1"/>
    </source>
</evidence>
<dbReference type="RefSeq" id="XP_024344831.1">
    <property type="nucleotide sequence ID" value="XM_024481799.1"/>
</dbReference>
<organism evidence="2 3">
    <name type="scientific">Postia placenta MAD-698-R-SB12</name>
    <dbReference type="NCBI Taxonomy" id="670580"/>
    <lineage>
        <taxon>Eukaryota</taxon>
        <taxon>Fungi</taxon>
        <taxon>Dikarya</taxon>
        <taxon>Basidiomycota</taxon>
        <taxon>Agaricomycotina</taxon>
        <taxon>Agaricomycetes</taxon>
        <taxon>Polyporales</taxon>
        <taxon>Adustoporiaceae</taxon>
        <taxon>Rhodonia</taxon>
    </lineage>
</organism>
<gene>
    <name evidence="2" type="ORF">POSPLADRAFT_1064404</name>
</gene>
<dbReference type="GeneID" id="36326749"/>
<dbReference type="Proteomes" id="UP000194127">
    <property type="component" value="Unassembled WGS sequence"/>
</dbReference>
<dbReference type="EMBL" id="KZ110591">
    <property type="protein sequence ID" value="OSX68037.1"/>
    <property type="molecule type" value="Genomic_DNA"/>
</dbReference>
<name>A0A1X6NHD0_9APHY</name>
<protein>
    <submittedName>
        <fullName evidence="2">Uncharacterized protein</fullName>
    </submittedName>
</protein>
<feature type="region of interest" description="Disordered" evidence="1">
    <location>
        <begin position="344"/>
        <end position="373"/>
    </location>
</feature>
<dbReference type="STRING" id="670580.A0A1X6NHD0"/>
<keyword evidence="3" id="KW-1185">Reference proteome</keyword>
<evidence type="ECO:0000313" key="3">
    <source>
        <dbReference type="Proteomes" id="UP000194127"/>
    </source>
</evidence>
<dbReference type="OrthoDB" id="3269282at2759"/>
<feature type="region of interest" description="Disordered" evidence="1">
    <location>
        <begin position="215"/>
        <end position="243"/>
    </location>
</feature>
<feature type="region of interest" description="Disordered" evidence="1">
    <location>
        <begin position="172"/>
        <end position="196"/>
    </location>
</feature>
<proteinExistence type="predicted"/>
<accession>A0A1X6NHD0</accession>
<dbReference type="AlphaFoldDB" id="A0A1X6NHD0"/>
<sequence length="409" mass="44908">MQATPSTSTHSSASGAHDAPICIGQRVRFDVECVLIPDPSPVSRLPRLITKSYTVPLWRRRNQDLSPASDSEADTREEDHVFLLKVPVPSITIKSRSPTRLNQPLVPCIVNHDPASPPPPGLHRHRAARQTSLSPRLHSHVITVPLRSCCPDCVAPTEDSLRLGDSWQERFTRAARRRRSSSADSRDNVPPRRRLVDAMPGFDSIIAVDEVDKISRSRRAETDPEPPAVDEETLPPSFSRKGTTRAAFSGTHVVCATHAVQDLEPSPVDDSEQEQDEDPFARRTDAIVLPNFDFGPGMFDVDDLVLVNLVRPVRILRGTRASLSNDGHPPPPTLLHSRQRSMPLLSSRPAAPPYMSADLPGPPPMGHSRSPPPHWKRPHITLPGPAAFLKVSAEFIKSVSMSAGTPMSL</sequence>
<feature type="compositionally biased region" description="Pro residues" evidence="1">
    <location>
        <begin position="360"/>
        <end position="373"/>
    </location>
</feature>
<feature type="compositionally biased region" description="Basic and acidic residues" evidence="1">
    <location>
        <begin position="184"/>
        <end position="196"/>
    </location>
</feature>
<reference evidence="2 3" key="1">
    <citation type="submission" date="2017-04" db="EMBL/GenBank/DDBJ databases">
        <title>Genome Sequence of the Model Brown-Rot Fungus Postia placenta SB12.</title>
        <authorList>
            <consortium name="DOE Joint Genome Institute"/>
            <person name="Gaskell J."/>
            <person name="Kersten P."/>
            <person name="Larrondo L.F."/>
            <person name="Canessa P."/>
            <person name="Martinez D."/>
            <person name="Hibbett D."/>
            <person name="Schmoll M."/>
            <person name="Kubicek C.P."/>
            <person name="Martinez A.T."/>
            <person name="Yadav J."/>
            <person name="Master E."/>
            <person name="Magnuson J.K."/>
            <person name="James T."/>
            <person name="Yaver D."/>
            <person name="Berka R."/>
            <person name="Labutti K."/>
            <person name="Lipzen A."/>
            <person name="Aerts A."/>
            <person name="Barry K."/>
            <person name="Henrissat B."/>
            <person name="Blanchette R."/>
            <person name="Grigoriev I."/>
            <person name="Cullen D."/>
        </authorList>
    </citation>
    <scope>NUCLEOTIDE SEQUENCE [LARGE SCALE GENOMIC DNA]</scope>
    <source>
        <strain evidence="2 3">MAD-698-R-SB12</strain>
    </source>
</reference>
<evidence type="ECO:0000256" key="1">
    <source>
        <dbReference type="SAM" id="MobiDB-lite"/>
    </source>
</evidence>